<feature type="region of interest" description="Disordered" evidence="1">
    <location>
        <begin position="377"/>
        <end position="487"/>
    </location>
</feature>
<dbReference type="Proteomes" id="UP000286134">
    <property type="component" value="Unassembled WGS sequence"/>
</dbReference>
<protein>
    <submittedName>
        <fullName evidence="2">Uncharacterized protein</fullName>
    </submittedName>
</protein>
<feature type="compositionally biased region" description="Basic and acidic residues" evidence="1">
    <location>
        <begin position="758"/>
        <end position="771"/>
    </location>
</feature>
<dbReference type="OrthoDB" id="5339076at2759"/>
<dbReference type="InterPro" id="IPR018822">
    <property type="entry name" value="UPF0646"/>
</dbReference>
<evidence type="ECO:0000313" key="2">
    <source>
        <dbReference type="EMBL" id="RKF60607.1"/>
    </source>
</evidence>
<dbReference type="EMBL" id="MCFK01004936">
    <property type="protein sequence ID" value="RKF60607.1"/>
    <property type="molecule type" value="Genomic_DNA"/>
</dbReference>
<feature type="compositionally biased region" description="Polar residues" evidence="1">
    <location>
        <begin position="385"/>
        <end position="397"/>
    </location>
</feature>
<feature type="compositionally biased region" description="Basic and acidic residues" evidence="1">
    <location>
        <begin position="702"/>
        <end position="712"/>
    </location>
</feature>
<name>A0A420HT74_9PEZI</name>
<feature type="region of interest" description="Disordered" evidence="1">
    <location>
        <begin position="679"/>
        <end position="778"/>
    </location>
</feature>
<dbReference type="Pfam" id="PF10336">
    <property type="entry name" value="DUF2420"/>
    <property type="match status" value="1"/>
</dbReference>
<accession>A0A420HT74</accession>
<evidence type="ECO:0000256" key="1">
    <source>
        <dbReference type="SAM" id="MobiDB-lite"/>
    </source>
</evidence>
<feature type="region of interest" description="Disordered" evidence="1">
    <location>
        <begin position="74"/>
        <end position="111"/>
    </location>
</feature>
<feature type="compositionally biased region" description="Polar residues" evidence="1">
    <location>
        <begin position="87"/>
        <end position="111"/>
    </location>
</feature>
<keyword evidence="3" id="KW-1185">Reference proteome</keyword>
<evidence type="ECO:0000313" key="3">
    <source>
        <dbReference type="Proteomes" id="UP000286134"/>
    </source>
</evidence>
<reference evidence="2 3" key="1">
    <citation type="journal article" date="2018" name="BMC Genomics">
        <title>Comparative genome analyses reveal sequence features reflecting distinct modes of host-adaptation between dicot and monocot powdery mildew.</title>
        <authorList>
            <person name="Wu Y."/>
            <person name="Ma X."/>
            <person name="Pan Z."/>
            <person name="Kale S.D."/>
            <person name="Song Y."/>
            <person name="King H."/>
            <person name="Zhang Q."/>
            <person name="Presley C."/>
            <person name="Deng X."/>
            <person name="Wei C.I."/>
            <person name="Xiao S."/>
        </authorList>
    </citation>
    <scope>NUCLEOTIDE SEQUENCE [LARGE SCALE GENOMIC DNA]</scope>
    <source>
        <strain evidence="2">UMSG2</strain>
    </source>
</reference>
<gene>
    <name evidence="2" type="ORF">OnM2_049058</name>
</gene>
<feature type="compositionally biased region" description="Basic and acidic residues" evidence="1">
    <location>
        <begin position="404"/>
        <end position="438"/>
    </location>
</feature>
<dbReference type="STRING" id="212602.A0A420HT74"/>
<comment type="caution">
    <text evidence="2">The sequence shown here is derived from an EMBL/GenBank/DDBJ whole genome shotgun (WGS) entry which is preliminary data.</text>
</comment>
<sequence>MADEKMELCPTRYGEDFDFDFDLTAPLEEEDTIIEDITSTEYNVTPQAGYSPMNFDINNKSIKEFDDIDALTDIKNSTSDHDGMSPRNGNNSNLGTIQKSSKPDSDQTYQENVWPSHPEDFLDHAADNDVTREVIWDNEEKFATDPENIFKQKSQTSPYNHEDSQNDLLVKQLEGAIKAPSSQFLDIEDVTESSGRNESYKKTNSLIPSSPNDSSNFLFRSETAGENSDLSDVVVVYQQNEYLLFSTSEFEDPNTFFIKDRTIAQKPLCDFFLAIRNVIYEDLEYESELWLFFPEFDLQIEETSSLLQKVTFLELVTLRKNLLLNDGIDIIQPMYIDLGIRKNFVKEIMRITKNANEGKGLSESVIWNEGYDDPKGSYMIEGGSPSASENQSVCNENTNDEPLEEKNSRHETEHINHFDLEENEEEIRSSEKGFKYESEQDQEPQNKLDFFTAGETSASRGSHGSEPTPVFRNENSSHPKQKKIDGPASINFYDAESDVIDYSEDDLEDRRNPTTIKKPVINECKTKPIWNNKTNTKNMSTSYEEENTNMNLAGEINAQTSEQYVHEENDSGSAPEPITDLTKHVDIQSDDNQVNFNVNSAEKDFLGEQITHDEREINSSRVISTQDTDRMKENITHFKNINLPIRDFPIRHKSNIPHKGIDSRIEPSAALDFMEVSKPSVNPKTFSDGRTKGLLVDTNQEQDIHLSDKLGNEDENENEINYEEEDDDEDNAYKNYSSPKPIRQSLKQFPLSTIGKRPRIDSKHEANMEKRDRKRNRS</sequence>
<organism evidence="2 3">
    <name type="scientific">Erysiphe neolycopersici</name>
    <dbReference type="NCBI Taxonomy" id="212602"/>
    <lineage>
        <taxon>Eukaryota</taxon>
        <taxon>Fungi</taxon>
        <taxon>Dikarya</taxon>
        <taxon>Ascomycota</taxon>
        <taxon>Pezizomycotina</taxon>
        <taxon>Leotiomycetes</taxon>
        <taxon>Erysiphales</taxon>
        <taxon>Erysiphaceae</taxon>
        <taxon>Erysiphe</taxon>
    </lineage>
</organism>
<proteinExistence type="predicted"/>
<dbReference type="AlphaFoldDB" id="A0A420HT74"/>
<feature type="compositionally biased region" description="Acidic residues" evidence="1">
    <location>
        <begin position="713"/>
        <end position="730"/>
    </location>
</feature>